<proteinExistence type="predicted"/>
<evidence type="ECO:0000313" key="3">
    <source>
        <dbReference type="Proteomes" id="UP000216998"/>
    </source>
</evidence>
<name>A0A255YRE9_9PROT</name>
<dbReference type="Proteomes" id="UP000216998">
    <property type="component" value="Unassembled WGS sequence"/>
</dbReference>
<dbReference type="EMBL" id="NOXU01000032">
    <property type="protein sequence ID" value="OYQ31779.1"/>
    <property type="molecule type" value="Genomic_DNA"/>
</dbReference>
<gene>
    <name evidence="2" type="ORF">CHU95_21890</name>
</gene>
<reference evidence="2 3" key="1">
    <citation type="submission" date="2017-07" db="EMBL/GenBank/DDBJ databases">
        <title>Niveispirillum cyanobacteriorum sp. nov., isolated from cyanobacterial aggregates in a eutrophic lake.</title>
        <authorList>
            <person name="Cai H."/>
        </authorList>
    </citation>
    <scope>NUCLEOTIDE SEQUENCE [LARGE SCALE GENOMIC DNA]</scope>
    <source>
        <strain evidence="3">TH1-14</strain>
    </source>
</reference>
<sequence>MSFFMSLGSGPKFFFELTARPHRDAPHTRGCEVRRENGETLIWLGRLHVIYTPGRWRPVARGPTNDGCHHDAYQSRDRRMAS</sequence>
<protein>
    <submittedName>
        <fullName evidence="2">Uncharacterized protein</fullName>
    </submittedName>
</protein>
<feature type="compositionally biased region" description="Basic and acidic residues" evidence="1">
    <location>
        <begin position="67"/>
        <end position="82"/>
    </location>
</feature>
<keyword evidence="3" id="KW-1185">Reference proteome</keyword>
<evidence type="ECO:0000256" key="1">
    <source>
        <dbReference type="SAM" id="MobiDB-lite"/>
    </source>
</evidence>
<feature type="region of interest" description="Disordered" evidence="1">
    <location>
        <begin position="60"/>
        <end position="82"/>
    </location>
</feature>
<accession>A0A255YRE9</accession>
<evidence type="ECO:0000313" key="2">
    <source>
        <dbReference type="EMBL" id="OYQ31779.1"/>
    </source>
</evidence>
<organism evidence="2 3">
    <name type="scientific">Niveispirillum lacus</name>
    <dbReference type="NCBI Taxonomy" id="1981099"/>
    <lineage>
        <taxon>Bacteria</taxon>
        <taxon>Pseudomonadati</taxon>
        <taxon>Pseudomonadota</taxon>
        <taxon>Alphaproteobacteria</taxon>
        <taxon>Rhodospirillales</taxon>
        <taxon>Azospirillaceae</taxon>
        <taxon>Niveispirillum</taxon>
    </lineage>
</organism>
<comment type="caution">
    <text evidence="2">The sequence shown here is derived from an EMBL/GenBank/DDBJ whole genome shotgun (WGS) entry which is preliminary data.</text>
</comment>
<dbReference type="AlphaFoldDB" id="A0A255YRE9"/>